<feature type="transmembrane region" description="Helical" evidence="6">
    <location>
        <begin position="249"/>
        <end position="272"/>
    </location>
</feature>
<dbReference type="GO" id="GO:0043190">
    <property type="term" value="C:ATP-binding cassette (ABC) transporter complex"/>
    <property type="evidence" value="ECO:0007669"/>
    <property type="project" value="InterPro"/>
</dbReference>
<keyword evidence="5" id="KW-0046">Antibiotic resistance</keyword>
<keyword evidence="4 6" id="KW-0472">Membrane</keyword>
<evidence type="ECO:0000313" key="9">
    <source>
        <dbReference type="Proteomes" id="UP000277671"/>
    </source>
</evidence>
<dbReference type="Pfam" id="PF01061">
    <property type="entry name" value="ABC2_membrane"/>
    <property type="match status" value="1"/>
</dbReference>
<organism evidence="8 9">
    <name type="scientific">Micromonospora pisi</name>
    <dbReference type="NCBI Taxonomy" id="589240"/>
    <lineage>
        <taxon>Bacteria</taxon>
        <taxon>Bacillati</taxon>
        <taxon>Actinomycetota</taxon>
        <taxon>Actinomycetes</taxon>
        <taxon>Micromonosporales</taxon>
        <taxon>Micromonosporaceae</taxon>
        <taxon>Micromonospora</taxon>
    </lineage>
</organism>
<feature type="domain" description="ABC transmembrane type-2" evidence="7">
    <location>
        <begin position="40"/>
        <end position="278"/>
    </location>
</feature>
<feature type="transmembrane region" description="Helical" evidence="6">
    <location>
        <begin position="156"/>
        <end position="180"/>
    </location>
</feature>
<dbReference type="PANTHER" id="PTHR43229">
    <property type="entry name" value="NODULATION PROTEIN J"/>
    <property type="match status" value="1"/>
</dbReference>
<keyword evidence="3 6" id="KW-1133">Transmembrane helix</keyword>
<evidence type="ECO:0000256" key="1">
    <source>
        <dbReference type="ARBA" id="ARBA00004141"/>
    </source>
</evidence>
<comment type="caution">
    <text evidence="8">The sequence shown here is derived from an EMBL/GenBank/DDBJ whole genome shotgun (WGS) entry which is preliminary data.</text>
</comment>
<feature type="transmembrane region" description="Helical" evidence="6">
    <location>
        <begin position="42"/>
        <end position="64"/>
    </location>
</feature>
<evidence type="ECO:0000313" key="8">
    <source>
        <dbReference type="EMBL" id="RKR91239.1"/>
    </source>
</evidence>
<dbReference type="Proteomes" id="UP000277671">
    <property type="component" value="Unassembled WGS sequence"/>
</dbReference>
<feature type="transmembrane region" description="Helical" evidence="6">
    <location>
        <begin position="192"/>
        <end position="213"/>
    </location>
</feature>
<dbReference type="InterPro" id="IPR000412">
    <property type="entry name" value="ABC_2_transport"/>
</dbReference>
<dbReference type="InterPro" id="IPR051784">
    <property type="entry name" value="Nod_factor_ABC_transporter"/>
</dbReference>
<sequence length="280" mass="29502">MTTISTGVPDSHGLTRLRWRIGDILTIGYRNLLQLKQAPGQIIGTLVFPLAAVVLFGYVFGSAIPIGDGGNYRAYLMPGLFVMSTVTTLVTAMITIASDSDRGVMDRFRSMPASRSSILLGQTGADLLVNGVTLLVMAGAGLLVGWRVQTGTGSALGAFGLLMLLQFAVSWVGIFLGTVFRNVQTAAKLGPLIMPVTMISNVFVPTSGMPTVLRTVADWNPVSAAAGACRQLFGNQAATASSVDPAWPIAHPVAATIGWSVLLVVVFMPLAIRRFDTGPH</sequence>
<evidence type="ECO:0000256" key="2">
    <source>
        <dbReference type="ARBA" id="ARBA00022692"/>
    </source>
</evidence>
<reference evidence="8 9" key="1">
    <citation type="submission" date="2018-10" db="EMBL/GenBank/DDBJ databases">
        <title>Sequencing the genomes of 1000 actinobacteria strains.</title>
        <authorList>
            <person name="Klenk H.-P."/>
        </authorList>
    </citation>
    <scope>NUCLEOTIDE SEQUENCE [LARGE SCALE GENOMIC DNA]</scope>
    <source>
        <strain evidence="8 9">DSM 45175</strain>
    </source>
</reference>
<feature type="transmembrane region" description="Helical" evidence="6">
    <location>
        <begin position="118"/>
        <end position="144"/>
    </location>
</feature>
<evidence type="ECO:0000256" key="5">
    <source>
        <dbReference type="ARBA" id="ARBA00023251"/>
    </source>
</evidence>
<dbReference type="AlphaFoldDB" id="A0A495JT38"/>
<keyword evidence="9" id="KW-1185">Reference proteome</keyword>
<keyword evidence="6" id="KW-0813">Transport</keyword>
<proteinExistence type="inferred from homology"/>
<comment type="subcellular location">
    <subcellularLocation>
        <location evidence="6">Cell membrane</location>
        <topology evidence="6">Multi-pass membrane protein</topology>
    </subcellularLocation>
    <subcellularLocation>
        <location evidence="1">Membrane</location>
        <topology evidence="1">Multi-pass membrane protein</topology>
    </subcellularLocation>
</comment>
<dbReference type="InterPro" id="IPR047817">
    <property type="entry name" value="ABC2_TM_bact-type"/>
</dbReference>
<protein>
    <recommendedName>
        <fullName evidence="6">Transport permease protein</fullName>
    </recommendedName>
</protein>
<evidence type="ECO:0000256" key="4">
    <source>
        <dbReference type="ARBA" id="ARBA00023136"/>
    </source>
</evidence>
<dbReference type="InterPro" id="IPR013525">
    <property type="entry name" value="ABC2_TM"/>
</dbReference>
<gene>
    <name evidence="8" type="ORF">BDK92_5632</name>
</gene>
<dbReference type="EMBL" id="RBKT01000001">
    <property type="protein sequence ID" value="RKR91239.1"/>
    <property type="molecule type" value="Genomic_DNA"/>
</dbReference>
<name>A0A495JT38_9ACTN</name>
<evidence type="ECO:0000256" key="3">
    <source>
        <dbReference type="ARBA" id="ARBA00022989"/>
    </source>
</evidence>
<accession>A0A495JT38</accession>
<dbReference type="PANTHER" id="PTHR43229:SF2">
    <property type="entry name" value="NODULATION PROTEIN J"/>
    <property type="match status" value="1"/>
</dbReference>
<dbReference type="PROSITE" id="PS51012">
    <property type="entry name" value="ABC_TM2"/>
    <property type="match status" value="1"/>
</dbReference>
<evidence type="ECO:0000259" key="7">
    <source>
        <dbReference type="PROSITE" id="PS51012"/>
    </source>
</evidence>
<keyword evidence="2 6" id="KW-0812">Transmembrane</keyword>
<dbReference type="GO" id="GO:0046677">
    <property type="term" value="P:response to antibiotic"/>
    <property type="evidence" value="ECO:0007669"/>
    <property type="project" value="UniProtKB-KW"/>
</dbReference>
<feature type="transmembrane region" description="Helical" evidence="6">
    <location>
        <begin position="76"/>
        <end position="97"/>
    </location>
</feature>
<evidence type="ECO:0000256" key="6">
    <source>
        <dbReference type="RuleBase" id="RU361157"/>
    </source>
</evidence>
<dbReference type="OrthoDB" id="670210at2"/>
<comment type="similarity">
    <text evidence="6">Belongs to the ABC-2 integral membrane protein family.</text>
</comment>
<dbReference type="RefSeq" id="WP_121159373.1">
    <property type="nucleotide sequence ID" value="NZ_RBKT01000001.1"/>
</dbReference>
<dbReference type="GO" id="GO:0140359">
    <property type="term" value="F:ABC-type transporter activity"/>
    <property type="evidence" value="ECO:0007669"/>
    <property type="project" value="InterPro"/>
</dbReference>
<dbReference type="PIRSF" id="PIRSF006648">
    <property type="entry name" value="DrrB"/>
    <property type="match status" value="1"/>
</dbReference>
<keyword evidence="6" id="KW-1003">Cell membrane</keyword>